<dbReference type="InParanoid" id="F5Y858"/>
<protein>
    <recommendedName>
        <fullName evidence="2">PIN domain-containing protein</fullName>
    </recommendedName>
</protein>
<dbReference type="AlphaFoldDB" id="F5Y858"/>
<evidence type="ECO:0000256" key="1">
    <source>
        <dbReference type="ARBA" id="ARBA00022842"/>
    </source>
</evidence>
<gene>
    <name evidence="3" type="ordered locus">TREAZ_2247</name>
</gene>
<dbReference type="InterPro" id="IPR044153">
    <property type="entry name" value="PIN_Pae0151-like"/>
</dbReference>
<evidence type="ECO:0000313" key="4">
    <source>
        <dbReference type="Proteomes" id="UP000009222"/>
    </source>
</evidence>
<evidence type="ECO:0000313" key="3">
    <source>
        <dbReference type="EMBL" id="AEF82139.1"/>
    </source>
</evidence>
<dbReference type="CDD" id="cd09873">
    <property type="entry name" value="PIN_Pae0151-like"/>
    <property type="match status" value="1"/>
</dbReference>
<dbReference type="Pfam" id="PF01850">
    <property type="entry name" value="PIN"/>
    <property type="match status" value="1"/>
</dbReference>
<dbReference type="eggNOG" id="COG4113">
    <property type="taxonomic scope" value="Bacteria"/>
</dbReference>
<feature type="domain" description="PIN" evidence="2">
    <location>
        <begin position="4"/>
        <end position="124"/>
    </location>
</feature>
<keyword evidence="4" id="KW-1185">Reference proteome</keyword>
<dbReference type="Gene3D" id="3.40.50.1010">
    <property type="entry name" value="5'-nuclease"/>
    <property type="match status" value="1"/>
</dbReference>
<dbReference type="PANTHER" id="PTHR35901:SF1">
    <property type="entry name" value="EXONUCLEASE VAPC9"/>
    <property type="match status" value="1"/>
</dbReference>
<dbReference type="EMBL" id="CP001841">
    <property type="protein sequence ID" value="AEF82139.1"/>
    <property type="molecule type" value="Genomic_DNA"/>
</dbReference>
<sequence length="132" mass="15037">MIAVIDVSSAAQILLQTPKKEKFETALRKAKLILSPDLYVSELSNTLWKFCTKKIYSEAECLRFVEDGLGYIDSFTDSKELWKEAFGEAVKNKHPVYDMLYAVLARRNDGILITNDGDLAKICEKLSIKYCF</sequence>
<evidence type="ECO:0000259" key="2">
    <source>
        <dbReference type="Pfam" id="PF01850"/>
    </source>
</evidence>
<dbReference type="InterPro" id="IPR002716">
    <property type="entry name" value="PIN_dom"/>
</dbReference>
<dbReference type="HOGENOM" id="CLU_121774_3_0_12"/>
<proteinExistence type="predicted"/>
<dbReference type="KEGG" id="taz:TREAZ_2247"/>
<dbReference type="OrthoDB" id="360814at2"/>
<dbReference type="PANTHER" id="PTHR35901">
    <property type="entry name" value="RIBONUCLEASE VAPC3"/>
    <property type="match status" value="1"/>
</dbReference>
<dbReference type="InterPro" id="IPR051619">
    <property type="entry name" value="TypeII_TA_RNase_PINc/VapC"/>
</dbReference>
<reference evidence="4" key="1">
    <citation type="submission" date="2009-12" db="EMBL/GenBank/DDBJ databases">
        <title>Complete sequence of Treponema azotonutricium strain ZAS-9.</title>
        <authorList>
            <person name="Tetu S.G."/>
            <person name="Matson E."/>
            <person name="Ren Q."/>
            <person name="Seshadri R."/>
            <person name="Elbourne L."/>
            <person name="Hassan K.A."/>
            <person name="Durkin A."/>
            <person name="Radune D."/>
            <person name="Mohamoud Y."/>
            <person name="Shay R."/>
            <person name="Jin S."/>
            <person name="Zhang X."/>
            <person name="Lucey K."/>
            <person name="Ballor N.R."/>
            <person name="Ottesen E."/>
            <person name="Rosenthal R."/>
            <person name="Allen A."/>
            <person name="Leadbetter J.R."/>
            <person name="Paulsen I.T."/>
        </authorList>
    </citation>
    <scope>NUCLEOTIDE SEQUENCE [LARGE SCALE GENOMIC DNA]</scope>
    <source>
        <strain evidence="4">ATCC BAA-888 / DSM 13862 / ZAS-9</strain>
    </source>
</reference>
<dbReference type="SUPFAM" id="SSF88723">
    <property type="entry name" value="PIN domain-like"/>
    <property type="match status" value="1"/>
</dbReference>
<name>F5Y858_LEAAZ</name>
<dbReference type="STRING" id="545695.TREAZ_2247"/>
<dbReference type="InterPro" id="IPR029060">
    <property type="entry name" value="PIN-like_dom_sf"/>
</dbReference>
<organism evidence="3 4">
    <name type="scientific">Leadbettera azotonutricia (strain ATCC BAA-888 / DSM 13862 / ZAS-9)</name>
    <name type="common">Treponema azotonutricium</name>
    <dbReference type="NCBI Taxonomy" id="545695"/>
    <lineage>
        <taxon>Bacteria</taxon>
        <taxon>Pseudomonadati</taxon>
        <taxon>Spirochaetota</taxon>
        <taxon>Spirochaetia</taxon>
        <taxon>Spirochaetales</taxon>
        <taxon>Breznakiellaceae</taxon>
        <taxon>Leadbettera</taxon>
    </lineage>
</organism>
<keyword evidence="1" id="KW-0460">Magnesium</keyword>
<reference evidence="3 4" key="2">
    <citation type="journal article" date="2011" name="ISME J.">
        <title>RNA-seq reveals cooperative metabolic interactions between two termite-gut spirochete species in co-culture.</title>
        <authorList>
            <person name="Rosenthal A.Z."/>
            <person name="Matson E.G."/>
            <person name="Eldar A."/>
            <person name="Leadbetter J.R."/>
        </authorList>
    </citation>
    <scope>NUCLEOTIDE SEQUENCE [LARGE SCALE GENOMIC DNA]</scope>
    <source>
        <strain evidence="4">ATCC BAA-888 / DSM 13862 / ZAS-9</strain>
    </source>
</reference>
<accession>F5Y858</accession>
<dbReference type="Proteomes" id="UP000009222">
    <property type="component" value="Chromosome"/>
</dbReference>